<evidence type="ECO:0000256" key="1">
    <source>
        <dbReference type="ARBA" id="ARBA00004429"/>
    </source>
</evidence>
<sequence length="184" mass="20375">MPRPIERILSALDTIVQWLCVLALAAVTFAVSWQVITRYVTRDSASWTLEVAALAFVWLSMMAIALGVRQGRHMVLDIWEYVPERRWLRITITTVSSALVLATLVALTWFGVEALPSAMRRNMPGIDLPFGLVSLAVPVGSAIAAIFTIEAWWRLVRNPDPDADPLPSAVLFQSGEDTMVKGEI</sequence>
<evidence type="ECO:0000256" key="9">
    <source>
        <dbReference type="SAM" id="Phobius"/>
    </source>
</evidence>
<dbReference type="GO" id="GO:0015740">
    <property type="term" value="P:C4-dicarboxylate transport"/>
    <property type="evidence" value="ECO:0007669"/>
    <property type="project" value="TreeGrafter"/>
</dbReference>
<dbReference type="PANTHER" id="PTHR35011:SF11">
    <property type="entry name" value="TRAP TRANSPORTER SMALL PERMEASE PROTEIN"/>
    <property type="match status" value="1"/>
</dbReference>
<protein>
    <submittedName>
        <fullName evidence="11">TRAP-type C4-dicarboxylate transport system, small permease component</fullName>
    </submittedName>
</protein>
<feature type="domain" description="Tripartite ATP-independent periplasmic transporters DctQ component" evidence="10">
    <location>
        <begin position="29"/>
        <end position="157"/>
    </location>
</feature>
<evidence type="ECO:0000256" key="5">
    <source>
        <dbReference type="ARBA" id="ARBA00022692"/>
    </source>
</evidence>
<dbReference type="InterPro" id="IPR007387">
    <property type="entry name" value="TRAP_DctQ"/>
</dbReference>
<gene>
    <name evidence="11" type="ORF">SAMN04489806_1326</name>
</gene>
<evidence type="ECO:0000256" key="7">
    <source>
        <dbReference type="ARBA" id="ARBA00023136"/>
    </source>
</evidence>
<dbReference type="Pfam" id="PF04290">
    <property type="entry name" value="DctQ"/>
    <property type="match status" value="1"/>
</dbReference>
<dbReference type="RefSeq" id="WP_091181653.1">
    <property type="nucleotide sequence ID" value="NZ_FNRY01000001.1"/>
</dbReference>
<feature type="transmembrane region" description="Helical" evidence="9">
    <location>
        <begin position="45"/>
        <end position="66"/>
    </location>
</feature>
<dbReference type="EMBL" id="FNRY01000001">
    <property type="protein sequence ID" value="SEB62521.1"/>
    <property type="molecule type" value="Genomic_DNA"/>
</dbReference>
<evidence type="ECO:0000256" key="3">
    <source>
        <dbReference type="ARBA" id="ARBA00022475"/>
    </source>
</evidence>
<keyword evidence="7 9" id="KW-0472">Membrane</keyword>
<evidence type="ECO:0000256" key="8">
    <source>
        <dbReference type="ARBA" id="ARBA00038436"/>
    </source>
</evidence>
<feature type="transmembrane region" description="Helical" evidence="9">
    <location>
        <begin position="87"/>
        <end position="110"/>
    </location>
</feature>
<evidence type="ECO:0000256" key="6">
    <source>
        <dbReference type="ARBA" id="ARBA00022989"/>
    </source>
</evidence>
<keyword evidence="6 9" id="KW-1133">Transmembrane helix</keyword>
<comment type="subcellular location">
    <subcellularLocation>
        <location evidence="1">Cell inner membrane</location>
        <topology evidence="1">Multi-pass membrane protein</topology>
    </subcellularLocation>
</comment>
<dbReference type="Proteomes" id="UP000199183">
    <property type="component" value="Unassembled WGS sequence"/>
</dbReference>
<reference evidence="11 12" key="1">
    <citation type="submission" date="2016-10" db="EMBL/GenBank/DDBJ databases">
        <authorList>
            <person name="de Groot N.N."/>
        </authorList>
    </citation>
    <scope>NUCLEOTIDE SEQUENCE [LARGE SCALE GENOMIC DNA]</scope>
    <source>
        <strain evidence="11 12">DSM 21799</strain>
    </source>
</reference>
<proteinExistence type="inferred from homology"/>
<keyword evidence="12" id="KW-1185">Reference proteome</keyword>
<evidence type="ECO:0000259" key="10">
    <source>
        <dbReference type="Pfam" id="PF04290"/>
    </source>
</evidence>
<organism evidence="11 12">
    <name type="scientific">Paramicrobacterium humi</name>
    <dbReference type="NCBI Taxonomy" id="640635"/>
    <lineage>
        <taxon>Bacteria</taxon>
        <taxon>Bacillati</taxon>
        <taxon>Actinomycetota</taxon>
        <taxon>Actinomycetes</taxon>
        <taxon>Micrococcales</taxon>
        <taxon>Microbacteriaceae</taxon>
        <taxon>Paramicrobacterium</taxon>
    </lineage>
</organism>
<evidence type="ECO:0000256" key="2">
    <source>
        <dbReference type="ARBA" id="ARBA00022448"/>
    </source>
</evidence>
<dbReference type="InterPro" id="IPR055348">
    <property type="entry name" value="DctQ"/>
</dbReference>
<comment type="similarity">
    <text evidence="8">Belongs to the TRAP transporter small permease family.</text>
</comment>
<keyword evidence="3" id="KW-1003">Cell membrane</keyword>
<dbReference type="STRING" id="640635.SAMN04489806_1326"/>
<feature type="transmembrane region" description="Helical" evidence="9">
    <location>
        <begin position="12"/>
        <end position="33"/>
    </location>
</feature>
<feature type="transmembrane region" description="Helical" evidence="9">
    <location>
        <begin position="130"/>
        <end position="149"/>
    </location>
</feature>
<keyword evidence="2" id="KW-0813">Transport</keyword>
<keyword evidence="5 9" id="KW-0812">Transmembrane</keyword>
<dbReference type="AlphaFoldDB" id="A0A1H4KVI4"/>
<accession>A0A1H4KVI4</accession>
<evidence type="ECO:0000313" key="11">
    <source>
        <dbReference type="EMBL" id="SEB62521.1"/>
    </source>
</evidence>
<evidence type="ECO:0000313" key="12">
    <source>
        <dbReference type="Proteomes" id="UP000199183"/>
    </source>
</evidence>
<dbReference type="OrthoDB" id="2085311at2"/>
<dbReference type="GO" id="GO:0005886">
    <property type="term" value="C:plasma membrane"/>
    <property type="evidence" value="ECO:0007669"/>
    <property type="project" value="UniProtKB-SubCell"/>
</dbReference>
<evidence type="ECO:0000256" key="4">
    <source>
        <dbReference type="ARBA" id="ARBA00022519"/>
    </source>
</evidence>
<dbReference type="PANTHER" id="PTHR35011">
    <property type="entry name" value="2,3-DIKETO-L-GULONATE TRAP TRANSPORTER SMALL PERMEASE PROTEIN YIAM"/>
    <property type="match status" value="1"/>
</dbReference>
<dbReference type="GO" id="GO:0022857">
    <property type="term" value="F:transmembrane transporter activity"/>
    <property type="evidence" value="ECO:0007669"/>
    <property type="project" value="TreeGrafter"/>
</dbReference>
<name>A0A1H4KVI4_9MICO</name>
<keyword evidence="4" id="KW-0997">Cell inner membrane</keyword>